<dbReference type="Proteomes" id="UP000595001">
    <property type="component" value="Chromosome"/>
</dbReference>
<keyword evidence="1" id="KW-0472">Membrane</keyword>
<dbReference type="AlphaFoldDB" id="A0A7T3FZY8"/>
<proteinExistence type="predicted"/>
<keyword evidence="1" id="KW-0812">Transmembrane</keyword>
<reference evidence="2 3" key="1">
    <citation type="submission" date="2020-12" db="EMBL/GenBank/DDBJ databases">
        <title>Halosimplex halophilum sp. nov. and Halosimplex salinum sp. nov., two new members of the genus Halosimplex.</title>
        <authorList>
            <person name="Cui H.L."/>
        </authorList>
    </citation>
    <scope>NUCLEOTIDE SEQUENCE [LARGE SCALE GENOMIC DNA]</scope>
    <source>
        <strain evidence="2 3">YGH94</strain>
    </source>
</reference>
<organism evidence="2 3">
    <name type="scientific">Halosimplex litoreum</name>
    <dbReference type="NCBI Taxonomy" id="1198301"/>
    <lineage>
        <taxon>Archaea</taxon>
        <taxon>Methanobacteriati</taxon>
        <taxon>Methanobacteriota</taxon>
        <taxon>Stenosarchaea group</taxon>
        <taxon>Halobacteria</taxon>
        <taxon>Halobacteriales</taxon>
        <taxon>Haloarculaceae</taxon>
        <taxon>Halosimplex</taxon>
    </lineage>
</organism>
<keyword evidence="3" id="KW-1185">Reference proteome</keyword>
<accession>A0A7T3FZY8</accession>
<name>A0A7T3FZY8_9EURY</name>
<gene>
    <name evidence="2" type="ORF">I7X12_03615</name>
</gene>
<feature type="transmembrane region" description="Helical" evidence="1">
    <location>
        <begin position="48"/>
        <end position="71"/>
    </location>
</feature>
<protein>
    <submittedName>
        <fullName evidence="2">Uncharacterized protein</fullName>
    </submittedName>
</protein>
<keyword evidence="1" id="KW-1133">Transmembrane helix</keyword>
<feature type="transmembrane region" description="Helical" evidence="1">
    <location>
        <begin position="107"/>
        <end position="128"/>
    </location>
</feature>
<evidence type="ECO:0000313" key="2">
    <source>
        <dbReference type="EMBL" id="QPV63731.1"/>
    </source>
</evidence>
<sequence>MSALPDEWAEPGSSAGTLVDLAWVAVCVLGFGALAAVEPLFFEVPVTTTRVAVAALLGVPLAVALVVLSTESERARALWTERYTRRFAVLFAFSMGMQLLLRLAPGWTVLVTLATALAAIPLRVVAYYHHRRR</sequence>
<evidence type="ECO:0000313" key="3">
    <source>
        <dbReference type="Proteomes" id="UP000595001"/>
    </source>
</evidence>
<dbReference type="KEGG" id="hlt:I7X12_03615"/>
<dbReference type="EMBL" id="CP065856">
    <property type="protein sequence ID" value="QPV63731.1"/>
    <property type="molecule type" value="Genomic_DNA"/>
</dbReference>
<dbReference type="RefSeq" id="WP_198062514.1">
    <property type="nucleotide sequence ID" value="NZ_CP065856.1"/>
</dbReference>
<evidence type="ECO:0000256" key="1">
    <source>
        <dbReference type="SAM" id="Phobius"/>
    </source>
</evidence>
<dbReference type="GeneID" id="60587550"/>
<dbReference type="OrthoDB" id="322187at2157"/>
<feature type="transmembrane region" description="Helical" evidence="1">
    <location>
        <begin position="21"/>
        <end position="42"/>
    </location>
</feature>